<name>M1ZZF6_CLOBO</name>
<organism evidence="1 2">
    <name type="scientific">Clostridium botulinum CFSAN001627</name>
    <dbReference type="NCBI Taxonomy" id="1232189"/>
    <lineage>
        <taxon>Bacteria</taxon>
        <taxon>Bacillati</taxon>
        <taxon>Bacillota</taxon>
        <taxon>Clostridia</taxon>
        <taxon>Eubacteriales</taxon>
        <taxon>Clostridiaceae</taxon>
        <taxon>Clostridium</taxon>
    </lineage>
</organism>
<evidence type="ECO:0000313" key="2">
    <source>
        <dbReference type="Proteomes" id="UP000011944"/>
    </source>
</evidence>
<reference evidence="1 2" key="1">
    <citation type="submission" date="2012-10" db="EMBL/GenBank/DDBJ databases">
        <authorList>
            <person name="Strain E.A."/>
            <person name="Brown E."/>
            <person name="Allard M.W."/>
            <person name="Gonzalez-Escalona N."/>
            <person name="Timme R."/>
        </authorList>
    </citation>
    <scope>NUCLEOTIDE SEQUENCE [LARGE SCALE GENOMIC DNA]</scope>
    <source>
        <strain evidence="1 2">CFSAN001627</strain>
    </source>
</reference>
<dbReference type="AlphaFoldDB" id="M1ZZF6"/>
<sequence>MSMNADFQVILKKENDKGEIIDKPLTIVCQSKNPARMVDFHCECIGKNGQMLVGTFVEKAVEENLIVSPKNLIEQINESENVIELYAEIMKEVAEFSDNPKRYRLAKETSKLKDKEQSNK</sequence>
<proteinExistence type="predicted"/>
<gene>
    <name evidence="1" type="ORF">CFSAN001627_03570</name>
</gene>
<evidence type="ECO:0000313" key="1">
    <source>
        <dbReference type="EMBL" id="EKN42965.1"/>
    </source>
</evidence>
<dbReference type="EMBL" id="AMXI01000197">
    <property type="protein sequence ID" value="EKN42965.1"/>
    <property type="molecule type" value="Genomic_DNA"/>
</dbReference>
<reference evidence="1 2" key="2">
    <citation type="submission" date="2013-03" db="EMBL/GenBank/DDBJ databases">
        <title>Diversity in Clostridium botulinum.</title>
        <authorList>
            <person name="Timme R.E."/>
            <person name="Allard M."/>
            <person name="Luo Y."/>
            <person name="Strain E."/>
            <person name="Gonzalez-Escalona N."/>
            <person name="Brown E."/>
        </authorList>
    </citation>
    <scope>NUCLEOTIDE SEQUENCE [LARGE SCALE GENOMIC DNA]</scope>
    <source>
        <strain evidence="1 2">CFSAN001627</strain>
    </source>
</reference>
<protein>
    <submittedName>
        <fullName evidence="1">Uncharacterized protein</fullName>
    </submittedName>
</protein>
<dbReference type="PATRIC" id="fig|1232189.3.peg.583"/>
<accession>M1ZZF6</accession>
<comment type="caution">
    <text evidence="1">The sequence shown here is derived from an EMBL/GenBank/DDBJ whole genome shotgun (WGS) entry which is preliminary data.</text>
</comment>
<dbReference type="Proteomes" id="UP000011944">
    <property type="component" value="Unassembled WGS sequence"/>
</dbReference>